<organism evidence="2 3">
    <name type="scientific">Catenaria anguillulae PL171</name>
    <dbReference type="NCBI Taxonomy" id="765915"/>
    <lineage>
        <taxon>Eukaryota</taxon>
        <taxon>Fungi</taxon>
        <taxon>Fungi incertae sedis</taxon>
        <taxon>Blastocladiomycota</taxon>
        <taxon>Blastocladiomycetes</taxon>
        <taxon>Blastocladiales</taxon>
        <taxon>Catenariaceae</taxon>
        <taxon>Catenaria</taxon>
    </lineage>
</organism>
<protein>
    <submittedName>
        <fullName evidence="2">Uncharacterized protein</fullName>
    </submittedName>
</protein>
<accession>A0A1Y2H5J9</accession>
<evidence type="ECO:0000256" key="1">
    <source>
        <dbReference type="SAM" id="MobiDB-lite"/>
    </source>
</evidence>
<dbReference type="EMBL" id="MCFL01000253">
    <property type="protein sequence ID" value="ORZ29271.1"/>
    <property type="molecule type" value="Genomic_DNA"/>
</dbReference>
<feature type="compositionally biased region" description="Polar residues" evidence="1">
    <location>
        <begin position="8"/>
        <end position="18"/>
    </location>
</feature>
<comment type="caution">
    <text evidence="2">The sequence shown here is derived from an EMBL/GenBank/DDBJ whole genome shotgun (WGS) entry which is preliminary data.</text>
</comment>
<evidence type="ECO:0000313" key="3">
    <source>
        <dbReference type="Proteomes" id="UP000193411"/>
    </source>
</evidence>
<name>A0A1Y2H5J9_9FUNG</name>
<dbReference type="AlphaFoldDB" id="A0A1Y2H5J9"/>
<feature type="region of interest" description="Disordered" evidence="1">
    <location>
        <begin position="1"/>
        <end position="22"/>
    </location>
</feature>
<sequence>MCRPHPHQSCSAPSSGSARWSLPSGLSTWHAGWLHHPARVRTSCRGGRMSGMIPGA</sequence>
<proteinExistence type="predicted"/>
<dbReference type="Proteomes" id="UP000193411">
    <property type="component" value="Unassembled WGS sequence"/>
</dbReference>
<reference evidence="2 3" key="1">
    <citation type="submission" date="2016-07" db="EMBL/GenBank/DDBJ databases">
        <title>Pervasive Adenine N6-methylation of Active Genes in Fungi.</title>
        <authorList>
            <consortium name="DOE Joint Genome Institute"/>
            <person name="Mondo S.J."/>
            <person name="Dannebaum R.O."/>
            <person name="Kuo R.C."/>
            <person name="Labutti K."/>
            <person name="Haridas S."/>
            <person name="Kuo A."/>
            <person name="Salamov A."/>
            <person name="Ahrendt S.R."/>
            <person name="Lipzen A."/>
            <person name="Sullivan W."/>
            <person name="Andreopoulos W.B."/>
            <person name="Clum A."/>
            <person name="Lindquist E."/>
            <person name="Daum C."/>
            <person name="Ramamoorthy G.K."/>
            <person name="Gryganskyi A."/>
            <person name="Culley D."/>
            <person name="Magnuson J.K."/>
            <person name="James T.Y."/>
            <person name="O'Malley M.A."/>
            <person name="Stajich J.E."/>
            <person name="Spatafora J.W."/>
            <person name="Visel A."/>
            <person name="Grigoriev I.V."/>
        </authorList>
    </citation>
    <scope>NUCLEOTIDE SEQUENCE [LARGE SCALE GENOMIC DNA]</scope>
    <source>
        <strain evidence="2 3">PL171</strain>
    </source>
</reference>
<gene>
    <name evidence="2" type="ORF">BCR44DRAFT_1452901</name>
</gene>
<evidence type="ECO:0000313" key="2">
    <source>
        <dbReference type="EMBL" id="ORZ29271.1"/>
    </source>
</evidence>
<keyword evidence="3" id="KW-1185">Reference proteome</keyword>